<dbReference type="PANTHER" id="PTHR43833:SF11">
    <property type="entry name" value="VOLTAGE-GATED POTASSIUM CHANNEL KCH"/>
    <property type="match status" value="1"/>
</dbReference>
<dbReference type="PANTHER" id="PTHR43833">
    <property type="entry name" value="POTASSIUM CHANNEL PROTEIN 2-RELATED-RELATED"/>
    <property type="match status" value="1"/>
</dbReference>
<organism evidence="3 4">
    <name type="scientific">Kineobactrum sediminis</name>
    <dbReference type="NCBI Taxonomy" id="1905677"/>
    <lineage>
        <taxon>Bacteria</taxon>
        <taxon>Pseudomonadati</taxon>
        <taxon>Pseudomonadota</taxon>
        <taxon>Gammaproteobacteria</taxon>
        <taxon>Cellvibrionales</taxon>
        <taxon>Halieaceae</taxon>
        <taxon>Kineobactrum</taxon>
    </lineage>
</organism>
<feature type="transmembrane region" description="Helical" evidence="1">
    <location>
        <begin position="64"/>
        <end position="87"/>
    </location>
</feature>
<feature type="transmembrane region" description="Helical" evidence="1">
    <location>
        <begin position="129"/>
        <end position="151"/>
    </location>
</feature>
<dbReference type="GO" id="GO:0006813">
    <property type="term" value="P:potassium ion transport"/>
    <property type="evidence" value="ECO:0007669"/>
    <property type="project" value="InterPro"/>
</dbReference>
<keyword evidence="1" id="KW-1133">Transmembrane helix</keyword>
<evidence type="ECO:0000313" key="3">
    <source>
        <dbReference type="EMBL" id="PLW83731.1"/>
    </source>
</evidence>
<dbReference type="EMBL" id="PKLZ01000002">
    <property type="protein sequence ID" value="PLW83731.1"/>
    <property type="molecule type" value="Genomic_DNA"/>
</dbReference>
<feature type="domain" description="RCK N-terminal" evidence="2">
    <location>
        <begin position="317"/>
        <end position="455"/>
    </location>
</feature>
<evidence type="ECO:0000313" key="4">
    <source>
        <dbReference type="Proteomes" id="UP000234845"/>
    </source>
</evidence>
<dbReference type="AlphaFoldDB" id="A0A2N5Y5T3"/>
<feature type="transmembrane region" description="Helical" evidence="1">
    <location>
        <begin position="99"/>
        <end position="117"/>
    </location>
</feature>
<dbReference type="PROSITE" id="PS51201">
    <property type="entry name" value="RCK_N"/>
    <property type="match status" value="1"/>
</dbReference>
<evidence type="ECO:0000256" key="1">
    <source>
        <dbReference type="SAM" id="Phobius"/>
    </source>
</evidence>
<proteinExistence type="predicted"/>
<dbReference type="InterPro" id="IPR003148">
    <property type="entry name" value="RCK_N"/>
</dbReference>
<dbReference type="InterPro" id="IPR036291">
    <property type="entry name" value="NAD(P)-bd_dom_sf"/>
</dbReference>
<evidence type="ECO:0000259" key="2">
    <source>
        <dbReference type="PROSITE" id="PS51201"/>
    </source>
</evidence>
<dbReference type="Gene3D" id="3.40.50.720">
    <property type="entry name" value="NAD(P)-binding Rossmann-like Domain"/>
    <property type="match status" value="2"/>
</dbReference>
<comment type="caution">
    <text evidence="3">The sequence shown here is derived from an EMBL/GenBank/DDBJ whole genome shotgun (WGS) entry which is preliminary data.</text>
</comment>
<dbReference type="Proteomes" id="UP000234845">
    <property type="component" value="Unassembled WGS sequence"/>
</dbReference>
<protein>
    <submittedName>
        <fullName evidence="3">Potassium transporter TrkA</fullName>
    </submittedName>
</protein>
<keyword evidence="1" id="KW-0812">Transmembrane</keyword>
<gene>
    <name evidence="3" type="ORF">CWI75_05145</name>
</gene>
<sequence length="470" mass="52524">MNGNGCTSGLSRQELLSVDRARTGKTRFHLVSVTTRTGVPYDGGKKATMRFAFMPSPSSGNAAFSWRLLGAVFFFSCGLAGFASGVIVSERPDVGTADLLSQAYYSLSLFVIGGVELGTPVAGPLYGRLLLWLAYFGSPVLAAWTLIEALLKSLSPQQFQLRKLRDHVVVIGAGELTLSYLRVLRSHNPRVPVVVVSRAPPLPTVIDELREEYDAMVVVGDVTHEFFLRQLRVKRAQRIMLLSDNSLRSYEAVSTILNLVPGIGPRIVMHCANLRFMRSMQATRVAQSCETFNSYNLASYGLVHGHMLHRFEKSKGKDIVVLAGFGRFGQTLLEELQRHAQGELDTVAIIEKDAVRRVLVAEEQMTFSDDYRRQVYEGDISHPAVWQRLREDIHIPQDAYNLIFVLGTGHEEDNLRTALWLRRNFPNAMVIARSSKQSRFAEEVGAEHNIISVSIHELVEDNIPKQWVDL</sequence>
<keyword evidence="1" id="KW-0472">Membrane</keyword>
<dbReference type="Pfam" id="PF02254">
    <property type="entry name" value="TrkA_N"/>
    <property type="match status" value="2"/>
</dbReference>
<accession>A0A2N5Y5T3</accession>
<name>A0A2N5Y5T3_9GAMM</name>
<reference evidence="4" key="1">
    <citation type="submission" date="2017-11" db="EMBL/GenBank/DDBJ databases">
        <title>The draft genome sequence of Chromatocurvus sp. F02.</title>
        <authorList>
            <person name="Du Z.-J."/>
            <person name="Chang Y.-Q."/>
        </authorList>
    </citation>
    <scope>NUCLEOTIDE SEQUENCE [LARGE SCALE GENOMIC DNA]</scope>
    <source>
        <strain evidence="4">F02</strain>
    </source>
</reference>
<dbReference type="SUPFAM" id="SSF51735">
    <property type="entry name" value="NAD(P)-binding Rossmann-fold domains"/>
    <property type="match status" value="2"/>
</dbReference>
<keyword evidence="4" id="KW-1185">Reference proteome</keyword>
<dbReference type="InterPro" id="IPR050721">
    <property type="entry name" value="Trk_Ktr_HKT_K-transport"/>
</dbReference>